<sequence length="363" mass="41220">MSLKKILIIGPFPQPTTGVSLANKVVYDQLSRGAAYRVSSINSSFPDFNEKLGAISAKKLWFYLKLQLSFYKVLGKDILYLTPGQTFFGVVKYSLFILMARITGAQIIQHIHGNFLGRQYHMLTGIKKLLFHHLMSQTDKGIVLSDSLKPNFEPFIESEKIYSLKNFVIDELFLPQQVIAKKEYNKLQIVYLSNLMEEKGIFDVLAALKILKEKGISYQARIAGNISSEKTHEFDQLFADLQYTQYVGVVDVQQKKDLLLWSNVFILPTYYSMEGQPISILEAMATGNLCLVTPHSGIPDIFVEAENGFFVEARNPASITNALEKLSSNPDEMSRIGKHNYSRAKKHYRVSHFTDNLKRIINS</sequence>
<dbReference type="Proteomes" id="UP000279600">
    <property type="component" value="Chromosome"/>
</dbReference>
<dbReference type="SUPFAM" id="SSF53756">
    <property type="entry name" value="UDP-Glycosyltransferase/glycogen phosphorylase"/>
    <property type="match status" value="1"/>
</dbReference>
<dbReference type="CDD" id="cd03801">
    <property type="entry name" value="GT4_PimA-like"/>
    <property type="match status" value="1"/>
</dbReference>
<dbReference type="GO" id="GO:0016757">
    <property type="term" value="F:glycosyltransferase activity"/>
    <property type="evidence" value="ECO:0007669"/>
    <property type="project" value="InterPro"/>
</dbReference>
<dbReference type="Pfam" id="PF00534">
    <property type="entry name" value="Glycos_transf_1"/>
    <property type="match status" value="1"/>
</dbReference>
<feature type="domain" description="Glycosyl transferase family 1" evidence="2">
    <location>
        <begin position="183"/>
        <end position="341"/>
    </location>
</feature>
<organism evidence="3 4">
    <name type="scientific">Nonlabens ponticola</name>
    <dbReference type="NCBI Taxonomy" id="2496866"/>
    <lineage>
        <taxon>Bacteria</taxon>
        <taxon>Pseudomonadati</taxon>
        <taxon>Bacteroidota</taxon>
        <taxon>Flavobacteriia</taxon>
        <taxon>Flavobacteriales</taxon>
        <taxon>Flavobacteriaceae</taxon>
        <taxon>Nonlabens</taxon>
    </lineage>
</organism>
<accession>A0A3S9MVF7</accession>
<dbReference type="KEGG" id="noj:EJ995_02295"/>
<evidence type="ECO:0000256" key="1">
    <source>
        <dbReference type="ARBA" id="ARBA00022679"/>
    </source>
</evidence>
<dbReference type="PANTHER" id="PTHR46401">
    <property type="entry name" value="GLYCOSYLTRANSFERASE WBBK-RELATED"/>
    <property type="match status" value="1"/>
</dbReference>
<name>A0A3S9MVF7_9FLAO</name>
<protein>
    <submittedName>
        <fullName evidence="3">Glycosyltransferase</fullName>
    </submittedName>
</protein>
<reference evidence="3 4" key="1">
    <citation type="submission" date="2018-12" db="EMBL/GenBank/DDBJ databases">
        <title>Complete genome of Nonlabens sp. MJ115.</title>
        <authorList>
            <person name="Choi H.S."/>
            <person name="Jung J."/>
        </authorList>
    </citation>
    <scope>NUCLEOTIDE SEQUENCE [LARGE SCALE GENOMIC DNA]</scope>
    <source>
        <strain evidence="3 4">MJ115</strain>
    </source>
</reference>
<dbReference type="InterPro" id="IPR001296">
    <property type="entry name" value="Glyco_trans_1"/>
</dbReference>
<evidence type="ECO:0000313" key="4">
    <source>
        <dbReference type="Proteomes" id="UP000279600"/>
    </source>
</evidence>
<gene>
    <name evidence="3" type="ORF">EJ995_02295</name>
</gene>
<proteinExistence type="predicted"/>
<dbReference type="EMBL" id="CP034549">
    <property type="protein sequence ID" value="AZQ43119.1"/>
    <property type="molecule type" value="Genomic_DNA"/>
</dbReference>
<evidence type="ECO:0000313" key="3">
    <source>
        <dbReference type="EMBL" id="AZQ43119.1"/>
    </source>
</evidence>
<dbReference type="PANTHER" id="PTHR46401:SF2">
    <property type="entry name" value="GLYCOSYLTRANSFERASE WBBK-RELATED"/>
    <property type="match status" value="1"/>
</dbReference>
<keyword evidence="1 3" id="KW-0808">Transferase</keyword>
<dbReference type="OrthoDB" id="7560678at2"/>
<dbReference type="AlphaFoldDB" id="A0A3S9MVF7"/>
<evidence type="ECO:0000259" key="2">
    <source>
        <dbReference type="Pfam" id="PF00534"/>
    </source>
</evidence>
<dbReference type="Gene3D" id="3.40.50.2000">
    <property type="entry name" value="Glycogen Phosphorylase B"/>
    <property type="match status" value="2"/>
</dbReference>
<dbReference type="GO" id="GO:0009103">
    <property type="term" value="P:lipopolysaccharide biosynthetic process"/>
    <property type="evidence" value="ECO:0007669"/>
    <property type="project" value="TreeGrafter"/>
</dbReference>
<dbReference type="RefSeq" id="WP_126445215.1">
    <property type="nucleotide sequence ID" value="NZ_CP034549.1"/>
</dbReference>
<keyword evidence="4" id="KW-1185">Reference proteome</keyword>